<organism evidence="1 2">
    <name type="scientific">Rhabditophanes sp. KR3021</name>
    <dbReference type="NCBI Taxonomy" id="114890"/>
    <lineage>
        <taxon>Eukaryota</taxon>
        <taxon>Metazoa</taxon>
        <taxon>Ecdysozoa</taxon>
        <taxon>Nematoda</taxon>
        <taxon>Chromadorea</taxon>
        <taxon>Rhabditida</taxon>
        <taxon>Tylenchina</taxon>
        <taxon>Panagrolaimomorpha</taxon>
        <taxon>Strongyloidoidea</taxon>
        <taxon>Alloionematidae</taxon>
        <taxon>Rhabditophanes</taxon>
    </lineage>
</organism>
<sequence length="259" mass="29507">MSNDVDREADIVMASNYRSNVLKKPMVTFAKENTVYPPAGIFNTFRSNEDRKTEEDKVFWNNVLEMPDSPVLQSQAVSNKSLTSQVGTKRIKQSPSIEYIGTFNGPPVRKIQSTQQVFSQAATLKTETIDEAMRSVQQAFFYHETCIKGKVSQIVTNISIIEKKWVMKVELSDFIGKTLVCEIDPNLLVKYIGMTTEEAKKLKKEGNQKAKEDANQRMNKLKKDLVNKQLLFTLEIYADSGQCPMIKNIKKISEPDFYI</sequence>
<evidence type="ECO:0000313" key="2">
    <source>
        <dbReference type="WBParaSite" id="RSKR_0000397000.1"/>
    </source>
</evidence>
<protein>
    <submittedName>
        <fullName evidence="2">RMI1_C domain-containing protein</fullName>
    </submittedName>
</protein>
<dbReference type="Proteomes" id="UP000095286">
    <property type="component" value="Unplaced"/>
</dbReference>
<name>A0AC35TTD2_9BILA</name>
<proteinExistence type="predicted"/>
<accession>A0AC35TTD2</accession>
<dbReference type="WBParaSite" id="RSKR_0000397000.1">
    <property type="protein sequence ID" value="RSKR_0000397000.1"/>
    <property type="gene ID" value="RSKR_0000397000"/>
</dbReference>
<reference evidence="2" key="1">
    <citation type="submission" date="2016-11" db="UniProtKB">
        <authorList>
            <consortium name="WormBaseParasite"/>
        </authorList>
    </citation>
    <scope>IDENTIFICATION</scope>
    <source>
        <strain evidence="2">KR3021</strain>
    </source>
</reference>
<evidence type="ECO:0000313" key="1">
    <source>
        <dbReference type="Proteomes" id="UP000095286"/>
    </source>
</evidence>